<evidence type="ECO:0000256" key="1">
    <source>
        <dbReference type="ARBA" id="ARBA00004123"/>
    </source>
</evidence>
<dbReference type="AlphaFoldDB" id="A0A3E2GUK2"/>
<comment type="caution">
    <text evidence="10">The sequence shown here is derived from an EMBL/GenBank/DDBJ whole genome shotgun (WGS) entry which is preliminary data.</text>
</comment>
<comment type="function">
    <text evidence="9">Component of the Mediator complex, a coactivator involved in the regulated transcription of nearly all RNA polymerase II-dependent genes. Mediator functions as a bridge to convey information from gene-specific regulatory proteins to the basal RNA polymerase II transcription machinery. Mediator is recruited to promoters by direct interactions with regulatory proteins and serves as a scaffold for the assembly of a functional preinitiation complex with RNA polymerase II and the general transcription factors.</text>
</comment>
<dbReference type="OrthoDB" id="337270at2759"/>
<dbReference type="PANTHER" id="PTHR13345:SF13">
    <property type="entry name" value="MEDIATOR OF RNA POLYMERASE II TRANSCRIPTION SUBUNIT 10"/>
    <property type="match status" value="1"/>
</dbReference>
<protein>
    <recommendedName>
        <fullName evidence="3 9">Mediator of RNA polymerase II transcription subunit 10</fullName>
    </recommendedName>
    <alternativeName>
        <fullName evidence="8 9">Mediator complex subunit 10</fullName>
    </alternativeName>
</protein>
<dbReference type="EMBL" id="NCSJ02000395">
    <property type="protein sequence ID" value="RFU24854.1"/>
    <property type="molecule type" value="Genomic_DNA"/>
</dbReference>
<dbReference type="GO" id="GO:0016592">
    <property type="term" value="C:mediator complex"/>
    <property type="evidence" value="ECO:0007669"/>
    <property type="project" value="InterPro"/>
</dbReference>
<reference evidence="10 11" key="1">
    <citation type="submission" date="2018-05" db="EMBL/GenBank/DDBJ databases">
        <title>Draft genome sequence of Scytalidium lignicola DSM 105466, a ubiquitous saprotrophic fungus.</title>
        <authorList>
            <person name="Buettner E."/>
            <person name="Gebauer A.M."/>
            <person name="Hofrichter M."/>
            <person name="Liers C."/>
            <person name="Kellner H."/>
        </authorList>
    </citation>
    <scope>NUCLEOTIDE SEQUENCE [LARGE SCALE GENOMIC DNA]</scope>
    <source>
        <strain evidence="10 11">DSM 105466</strain>
    </source>
</reference>
<organism evidence="10 11">
    <name type="scientific">Scytalidium lignicola</name>
    <name type="common">Hyphomycete</name>
    <dbReference type="NCBI Taxonomy" id="5539"/>
    <lineage>
        <taxon>Eukaryota</taxon>
        <taxon>Fungi</taxon>
        <taxon>Dikarya</taxon>
        <taxon>Ascomycota</taxon>
        <taxon>Pezizomycotina</taxon>
        <taxon>Leotiomycetes</taxon>
        <taxon>Leotiomycetes incertae sedis</taxon>
        <taxon>Scytalidium</taxon>
    </lineage>
</organism>
<sequence>MAPAEKNDHDVVENQLKDIIQDLYQILVQVSAYDLAGKPSKDVLENEFRQLQKDLQKVHSTAGNPSVHLPSIPPELVQYVDNGRNPDIYTREFVELARRGNQLMKGKMEAFGSFRDVLAREMSAALPELRSDVAKVVEATGGNMDVLVKKEDA</sequence>
<keyword evidence="6 9" id="KW-0804">Transcription</keyword>
<dbReference type="STRING" id="5539.A0A3E2GUK2"/>
<feature type="non-terminal residue" evidence="10">
    <location>
        <position position="1"/>
    </location>
</feature>
<keyword evidence="7 9" id="KW-0539">Nucleus</keyword>
<comment type="subunit">
    <text evidence="9">Component of the Mediator complex.</text>
</comment>
<keyword evidence="5 9" id="KW-0010">Activator</keyword>
<feature type="non-terminal residue" evidence="10">
    <location>
        <position position="153"/>
    </location>
</feature>
<keyword evidence="4 9" id="KW-0805">Transcription regulation</keyword>
<evidence type="ECO:0000313" key="10">
    <source>
        <dbReference type="EMBL" id="RFU24854.1"/>
    </source>
</evidence>
<gene>
    <name evidence="9" type="primary">MED10</name>
    <name evidence="10" type="ORF">B7463_g11481</name>
</gene>
<dbReference type="OMA" id="QYVDNGR"/>
<dbReference type="GO" id="GO:0006357">
    <property type="term" value="P:regulation of transcription by RNA polymerase II"/>
    <property type="evidence" value="ECO:0007669"/>
    <property type="project" value="InterPro"/>
</dbReference>
<evidence type="ECO:0000256" key="2">
    <source>
        <dbReference type="ARBA" id="ARBA00005389"/>
    </source>
</evidence>
<evidence type="ECO:0000256" key="3">
    <source>
        <dbReference type="ARBA" id="ARBA00019617"/>
    </source>
</evidence>
<keyword evidence="11" id="KW-1185">Reference proteome</keyword>
<evidence type="ECO:0000256" key="7">
    <source>
        <dbReference type="ARBA" id="ARBA00023242"/>
    </source>
</evidence>
<name>A0A3E2GUK2_SCYLI</name>
<evidence type="ECO:0000256" key="8">
    <source>
        <dbReference type="ARBA" id="ARBA00032004"/>
    </source>
</evidence>
<dbReference type="Pfam" id="PF09748">
    <property type="entry name" value="Med10"/>
    <property type="match status" value="1"/>
</dbReference>
<comment type="similarity">
    <text evidence="2 9">Belongs to the Mediator complex subunit 10 family.</text>
</comment>
<dbReference type="InterPro" id="IPR019145">
    <property type="entry name" value="Mediator_Med10"/>
</dbReference>
<evidence type="ECO:0000313" key="11">
    <source>
        <dbReference type="Proteomes" id="UP000258309"/>
    </source>
</evidence>
<evidence type="ECO:0000256" key="5">
    <source>
        <dbReference type="ARBA" id="ARBA00023159"/>
    </source>
</evidence>
<evidence type="ECO:0000256" key="4">
    <source>
        <dbReference type="ARBA" id="ARBA00023015"/>
    </source>
</evidence>
<dbReference type="GO" id="GO:0003712">
    <property type="term" value="F:transcription coregulator activity"/>
    <property type="evidence" value="ECO:0007669"/>
    <property type="project" value="InterPro"/>
</dbReference>
<dbReference type="Proteomes" id="UP000258309">
    <property type="component" value="Unassembled WGS sequence"/>
</dbReference>
<accession>A0A3E2GUK2</accession>
<comment type="subcellular location">
    <subcellularLocation>
        <location evidence="1 9">Nucleus</location>
    </subcellularLocation>
</comment>
<evidence type="ECO:0000256" key="6">
    <source>
        <dbReference type="ARBA" id="ARBA00023163"/>
    </source>
</evidence>
<dbReference type="PANTHER" id="PTHR13345">
    <property type="entry name" value="MEDIATOR OF RNA POLYMERASE II TRANSCRIPTION SUBUNIT 10"/>
    <property type="match status" value="1"/>
</dbReference>
<proteinExistence type="inferred from homology"/>
<evidence type="ECO:0000256" key="9">
    <source>
        <dbReference type="RuleBase" id="RU364146"/>
    </source>
</evidence>